<dbReference type="InterPro" id="IPR020841">
    <property type="entry name" value="PKS_Beta-ketoAc_synthase_dom"/>
</dbReference>
<evidence type="ECO:0000256" key="5">
    <source>
        <dbReference type="ARBA" id="ARBA00023002"/>
    </source>
</evidence>
<dbReference type="EMBL" id="JAUJDW010000102">
    <property type="protein sequence ID" value="KAK0638107.1"/>
    <property type="molecule type" value="Genomic_DNA"/>
</dbReference>
<reference evidence="13" key="1">
    <citation type="submission" date="2023-06" db="EMBL/GenBank/DDBJ databases">
        <title>Multi-omics analyses reveal the molecular pathogenesis toolkit of Lasiodiplodia hormozganensis, a cross-kingdom pathogen.</title>
        <authorList>
            <person name="Felix C."/>
            <person name="Meneses R."/>
            <person name="Goncalves M.F.M."/>
            <person name="Tilleman L."/>
            <person name="Duarte A.S."/>
            <person name="Jorrin-Novo J.V."/>
            <person name="Van De Peer Y."/>
            <person name="Deforce D."/>
            <person name="Van Nieuwerburgh F."/>
            <person name="Esteves A.C."/>
            <person name="Alves A."/>
        </authorList>
    </citation>
    <scope>NUCLEOTIDE SEQUENCE</scope>
    <source>
        <strain evidence="13">CBS 339.90</strain>
    </source>
</reference>
<feature type="domain" description="PKS/mFAS DH" evidence="12">
    <location>
        <begin position="951"/>
        <end position="1260"/>
    </location>
</feature>
<dbReference type="GO" id="GO:0004315">
    <property type="term" value="F:3-oxoacyl-[acyl-carrier-protein] synthase activity"/>
    <property type="evidence" value="ECO:0007669"/>
    <property type="project" value="InterPro"/>
</dbReference>
<gene>
    <name evidence="13" type="primary">azaB_1</name>
    <name evidence="13" type="ORF">DIS24_g10129</name>
</gene>
<dbReference type="Pfam" id="PF00109">
    <property type="entry name" value="ketoacyl-synt"/>
    <property type="match status" value="1"/>
</dbReference>
<protein>
    <submittedName>
        <fullName evidence="13">Highly reducing polyketide synthase azaB</fullName>
    </submittedName>
</protein>
<keyword evidence="14" id="KW-1185">Reference proteome</keyword>
<evidence type="ECO:0000259" key="11">
    <source>
        <dbReference type="PROSITE" id="PS52004"/>
    </source>
</evidence>
<dbReference type="Pfam" id="PF00550">
    <property type="entry name" value="PP-binding"/>
    <property type="match status" value="1"/>
</dbReference>
<dbReference type="Gene3D" id="3.40.47.10">
    <property type="match status" value="1"/>
</dbReference>
<dbReference type="PROSITE" id="PS52019">
    <property type="entry name" value="PKS_MFAS_DH"/>
    <property type="match status" value="1"/>
</dbReference>
<dbReference type="SUPFAM" id="SSF47336">
    <property type="entry name" value="ACP-like"/>
    <property type="match status" value="1"/>
</dbReference>
<dbReference type="InterPro" id="IPR014030">
    <property type="entry name" value="Ketoacyl_synth_N"/>
</dbReference>
<dbReference type="InterPro" id="IPR050091">
    <property type="entry name" value="PKS_NRPS_Biosynth_Enz"/>
</dbReference>
<sequence>MDIAIIGIGARLPGEDSTPEGFWNLLVNARSALSEAPKSRYNAEAFYHPDPDRAGSTPATKAHFLNQDPGVFDPPFFSITPAEAKAIDPQQRLLLEVSYEALENAGVRISDLKGSKTSCYAGSFTGDYRDLMMHDNEGHGLYTATGTHTSLVANRVSWFYDLAGPSVTMDTACSASLTAFHLACQGMRNGEADMGIVAGTHLILGPDSTLLLSAGRILSAEGSSKAFDARADGYGRGEGVGVIVIKPLHAALRDGDTIRAVVRGSAANHNGRTPSPSQPSSDAQIALINTAYEQAGLEPSSCGFVEAHGTGTAVGDPLEMRAIAETVGKDRTTDLYVGSAKTNIGHLESAAGMAGLIKCILVVEKGIIPPSIWFQKLNPRMKLPNHVKIPTAAVPWPNPGPRIASVNSFGFGGANAHVIIEDAYNFLQDRGLAGFHRTEIHPMRAVSGGINGQTNGTNGHTNGVNGSASSEQPRPQLLLLSAQDKQGPARLGAQLSSYLAAASSSSSSSSHLLFSFAHTLSRHRTPLLWKSFLVAPSLPAAINGLSSPSTLSPVTRSSRRPRLAFIFTGQGAQWPTMGRELFMLYPAFRESMAACQATLHSLGCPWDVREELFREAASSRVNDAQLSQPLCVALQIALVDLLRGFGVRPAAVVGHSSGEMGAAYGAGLISRAAATALAWWRGVCAAQVERAADLDGTMLAVRAGGDAVRPRLEGLARGKAVVGCFNSPRNCTVSGDRAALEELRAVLEKEDVGSTPLKVGVAYHSWHMRRIEKEYRAAIAEKALEKTTAAADVPFFSSVTGKLLPPEELGPGYWVDNLVSAVNFTGAVQSMIRSTQNGADGAAFIDAFVEVGPHSALRTYLKEICDGESTPVKMAYSTILRRNTNAAESLLTAAGELWCLGADVDIDRVNGTEQGARMLTDLPPYPFNHSSSYWTASAITRQYRFRQQPRTDHLGMPFAGSVTPQWRNFLKLRENPWLSHRKIKSEIVYPSAGLVVMAIEAIKQLADPSEQISAFELRDLTFGDQLRILDEERGTEVMTQVKQPTTGPWADFTIVSRSADGNWSPPHCQGKVRAIYKSQETAAVQTELRWDQKKIVELYNKAVVDCGRPEQAFYETLEAAGCEYGPSFRNLSSLYLGDRAARAVARVPETKSLMPYGFEYPAVIHPATLDTVLQMVFPAMTESGAVLNTSTAPPVALERLYLSADVAFKPGTEFDVFSKGEQPSLGTQQMSVYALQSSSPAPAIIIEGLRVSGAVEAANGPPTLCFNTAWRKDVDVLSQEQVADAIFSQAEPDPFDSEHYAMLDMVALTYIQDAVDWLAKNKDKLHAAEFLKLFEEWMVDKLRENATLVADPAELKSKADRAVVELQNTEAGAVTVELIHRVGENLKGILSGEVEPLEVMLKNGLLYEYYRVGLGTSFNSNVAAYMSMLAHKGAGQLSVLEIGGGTGGTTRGILDAVRNPDGSSAVARYVFTDVSPGFLGNAATNFARDAAIMEFATLNIEEDPATQGFEPGTFDVLVCANVLHATKRIRDTLSRCRSLLKKDGKLVLAELTDNPVFMGLMMGPLPGWWLGEDDGRHGGPIMTAAKWDDALKDSGFTGVDIHVRGDKDARDGSPTALIVSTRNDEEQCAVTKQRGFCVLVDDSAVAKALAGALERLLATGGESVSVLTWPGPGVLASAVRDCYCICLVGLRGAARSDIAAELKEVLGCAAGVCWLNSSAHGYSQNTALSELAAAASNFITVDVDPTWTSLVDDAPSLHQLIKLATSTTTPKETLYAIRDGTIQIPRLVPTAALNSAVALGAQNTSVIQLSQSTVPLKLAIKTPGQLDSLHFVHDTSAALPPGSVEIAVHAAGVNAHDVGVATGAISGDSLGVGCSGVVTRVASHGSSTLKPGDHIVGFAPYGALATRARLPAQLALPLPPSVAFDDAAGWVLPYATAWHALVQVGRVQPGETVLVHAAAGAVGQAAVLLSQELGAEVFVTAGSEAKRKLLVDEYGISSNNVFSSRDEAFAKGIERVTGGKGVDVVLNPLEGELRRLSWACLADSGRFVDIAGDDALDVFSLLPNRSYFHIDLYELVKKESKVMKSIMAGLSITLRNGRVKTAKPLSIYGAGKIETVFGYMQTGEHMGQTVINMAADDQIKYTLSPPRITLHQDGTYILAGEFAGTSSELARWLISRGAQHLVFLSESAASCKANEAHAQSLEDDIGIQATTVLADSAASLNKALQSIQESSRPIKGVIFGDMAPEFSCNSNAAAALSATPVDFFILLSSGHQSREPETAVAFPHNGPAKTKGRKHRILSISLGLGTSLRLPPLRDVEAAIEAALLQPSGTVGSIIIVSPPLNYLDSNDADDHNNNSDAYLQLPRYGPLKQALQQLRTACSTNDAADGSATNGAGTGSESLSAGLARQLADDSSNAAAVASLVAEHLRSRMARLMMVPPEEVDPQRPLGAYGVDSLVAAELRNWLTKETGVDVGVARLTGPDVPMETVAWDVAKARTIRPV</sequence>
<dbReference type="InterPro" id="IPR018201">
    <property type="entry name" value="Ketoacyl_synth_AS"/>
</dbReference>
<keyword evidence="6" id="KW-0511">Multifunctional enzyme</keyword>
<dbReference type="SMART" id="SM00825">
    <property type="entry name" value="PKS_KS"/>
    <property type="match status" value="1"/>
</dbReference>
<keyword evidence="1" id="KW-0596">Phosphopantetheine</keyword>
<dbReference type="GO" id="GO:0004312">
    <property type="term" value="F:fatty acid synthase activity"/>
    <property type="evidence" value="ECO:0007669"/>
    <property type="project" value="TreeGrafter"/>
</dbReference>
<dbReference type="SMART" id="SM00822">
    <property type="entry name" value="PKS_KR"/>
    <property type="match status" value="1"/>
</dbReference>
<dbReference type="InterPro" id="IPR020807">
    <property type="entry name" value="PKS_DH"/>
</dbReference>
<dbReference type="Pfam" id="PF08242">
    <property type="entry name" value="Methyltransf_12"/>
    <property type="match status" value="1"/>
</dbReference>
<dbReference type="SUPFAM" id="SSF53335">
    <property type="entry name" value="S-adenosyl-L-methionine-dependent methyltransferases"/>
    <property type="match status" value="1"/>
</dbReference>
<dbReference type="Pfam" id="PF00698">
    <property type="entry name" value="Acyl_transf_1"/>
    <property type="match status" value="1"/>
</dbReference>
<evidence type="ECO:0000256" key="3">
    <source>
        <dbReference type="ARBA" id="ARBA00022679"/>
    </source>
</evidence>
<dbReference type="Pfam" id="PF02801">
    <property type="entry name" value="Ketoacyl-synt_C"/>
    <property type="match status" value="1"/>
</dbReference>
<comment type="caution">
    <text evidence="13">The sequence shown here is derived from an EMBL/GenBank/DDBJ whole genome shotgun (WGS) entry which is preliminary data.</text>
</comment>
<evidence type="ECO:0000256" key="6">
    <source>
        <dbReference type="ARBA" id="ARBA00023268"/>
    </source>
</evidence>
<dbReference type="InterPro" id="IPR029063">
    <property type="entry name" value="SAM-dependent_MTases_sf"/>
</dbReference>
<dbReference type="CDD" id="cd05195">
    <property type="entry name" value="enoyl_red"/>
    <property type="match status" value="1"/>
</dbReference>
<dbReference type="GO" id="GO:0006633">
    <property type="term" value="P:fatty acid biosynthetic process"/>
    <property type="evidence" value="ECO:0007669"/>
    <property type="project" value="InterPro"/>
</dbReference>
<evidence type="ECO:0000256" key="2">
    <source>
        <dbReference type="ARBA" id="ARBA00022553"/>
    </source>
</evidence>
<dbReference type="InterPro" id="IPR011032">
    <property type="entry name" value="GroES-like_sf"/>
</dbReference>
<dbReference type="Pfam" id="PF16197">
    <property type="entry name" value="KAsynt_C_assoc"/>
    <property type="match status" value="1"/>
</dbReference>
<dbReference type="InterPro" id="IPR001227">
    <property type="entry name" value="Ac_transferase_dom_sf"/>
</dbReference>
<dbReference type="Proteomes" id="UP001175001">
    <property type="component" value="Unassembled WGS sequence"/>
</dbReference>
<feature type="region of interest" description="N-terminal hotdog fold" evidence="8">
    <location>
        <begin position="951"/>
        <end position="1079"/>
    </location>
</feature>
<evidence type="ECO:0000256" key="8">
    <source>
        <dbReference type="PROSITE-ProRule" id="PRU01363"/>
    </source>
</evidence>
<dbReference type="SMART" id="SM00827">
    <property type="entry name" value="PKS_AT"/>
    <property type="match status" value="1"/>
</dbReference>
<keyword evidence="7" id="KW-0012">Acyltransferase</keyword>
<dbReference type="Gene3D" id="3.40.50.150">
    <property type="entry name" value="Vaccinia Virus protein VP39"/>
    <property type="match status" value="1"/>
</dbReference>
<dbReference type="CDD" id="cd00833">
    <property type="entry name" value="PKS"/>
    <property type="match status" value="1"/>
</dbReference>
<keyword evidence="2" id="KW-0597">Phosphoprotein</keyword>
<dbReference type="Pfam" id="PF08659">
    <property type="entry name" value="KR"/>
    <property type="match status" value="1"/>
</dbReference>
<dbReference type="InterPro" id="IPR016039">
    <property type="entry name" value="Thiolase-like"/>
</dbReference>
<dbReference type="SUPFAM" id="SSF50129">
    <property type="entry name" value="GroES-like"/>
    <property type="match status" value="1"/>
</dbReference>
<comment type="caution">
    <text evidence="8">Lacks conserved residue(s) required for the propagation of feature annotation.</text>
</comment>
<keyword evidence="3" id="KW-0808">Transferase</keyword>
<dbReference type="InterPro" id="IPR016036">
    <property type="entry name" value="Malonyl_transacylase_ACP-bd"/>
</dbReference>
<dbReference type="GO" id="GO:0016491">
    <property type="term" value="F:oxidoreductase activity"/>
    <property type="evidence" value="ECO:0007669"/>
    <property type="project" value="InterPro"/>
</dbReference>
<dbReference type="InterPro" id="IPR049552">
    <property type="entry name" value="PKS_DH_N"/>
</dbReference>
<feature type="region of interest" description="Disordered" evidence="9">
    <location>
        <begin position="446"/>
        <end position="473"/>
    </location>
</feature>
<dbReference type="PANTHER" id="PTHR43775">
    <property type="entry name" value="FATTY ACID SYNTHASE"/>
    <property type="match status" value="1"/>
</dbReference>
<dbReference type="Pfam" id="PF00107">
    <property type="entry name" value="ADH_zinc_N"/>
    <property type="match status" value="1"/>
</dbReference>
<proteinExistence type="predicted"/>
<keyword evidence="4" id="KW-0521">NADP</keyword>
<feature type="region of interest" description="C-terminal hotdog fold" evidence="8">
    <location>
        <begin position="1103"/>
        <end position="1260"/>
    </location>
</feature>
<dbReference type="SUPFAM" id="SSF52151">
    <property type="entry name" value="FabD/lysophospholipase-like"/>
    <property type="match status" value="1"/>
</dbReference>
<evidence type="ECO:0000256" key="4">
    <source>
        <dbReference type="ARBA" id="ARBA00022857"/>
    </source>
</evidence>
<dbReference type="GO" id="GO:0031177">
    <property type="term" value="F:phosphopantetheine binding"/>
    <property type="evidence" value="ECO:0007669"/>
    <property type="project" value="InterPro"/>
</dbReference>
<dbReference type="Gene3D" id="3.90.180.10">
    <property type="entry name" value="Medium-chain alcohol dehydrogenases, catalytic domain"/>
    <property type="match status" value="1"/>
</dbReference>
<dbReference type="PROSITE" id="PS50075">
    <property type="entry name" value="CARRIER"/>
    <property type="match status" value="1"/>
</dbReference>
<evidence type="ECO:0000256" key="7">
    <source>
        <dbReference type="ARBA" id="ARBA00023315"/>
    </source>
</evidence>
<dbReference type="InterPro" id="IPR020806">
    <property type="entry name" value="PKS_PP-bd"/>
</dbReference>
<evidence type="ECO:0000313" key="13">
    <source>
        <dbReference type="EMBL" id="KAK0638107.1"/>
    </source>
</evidence>
<dbReference type="PANTHER" id="PTHR43775:SF29">
    <property type="entry name" value="ASPERFURANONE POLYKETIDE SYNTHASE AFOG-RELATED"/>
    <property type="match status" value="1"/>
</dbReference>
<dbReference type="SUPFAM" id="SSF51735">
    <property type="entry name" value="NAD(P)-binding Rossmann-fold domains"/>
    <property type="match status" value="1"/>
</dbReference>
<dbReference type="InterPro" id="IPR013217">
    <property type="entry name" value="Methyltransf_12"/>
</dbReference>
<feature type="compositionally biased region" description="Low complexity" evidence="9">
    <location>
        <begin position="452"/>
        <end position="466"/>
    </location>
</feature>
<dbReference type="InterPro" id="IPR014031">
    <property type="entry name" value="Ketoacyl_synth_C"/>
</dbReference>
<dbReference type="InterPro" id="IPR020843">
    <property type="entry name" value="ER"/>
</dbReference>
<dbReference type="InterPro" id="IPR036736">
    <property type="entry name" value="ACP-like_sf"/>
</dbReference>
<dbReference type="InterPro" id="IPR006162">
    <property type="entry name" value="Ppantetheine_attach_site"/>
</dbReference>
<dbReference type="SUPFAM" id="SSF53901">
    <property type="entry name" value="Thiolase-like"/>
    <property type="match status" value="1"/>
</dbReference>
<dbReference type="PROSITE" id="PS00012">
    <property type="entry name" value="PHOSPHOPANTETHEINE"/>
    <property type="match status" value="1"/>
</dbReference>
<evidence type="ECO:0000313" key="14">
    <source>
        <dbReference type="Proteomes" id="UP001175001"/>
    </source>
</evidence>
<dbReference type="Gene3D" id="3.40.366.10">
    <property type="entry name" value="Malonyl-Coenzyme A Acyl Carrier Protein, domain 2"/>
    <property type="match status" value="1"/>
</dbReference>
<dbReference type="InterPro" id="IPR014043">
    <property type="entry name" value="Acyl_transferase_dom"/>
</dbReference>
<evidence type="ECO:0000259" key="12">
    <source>
        <dbReference type="PROSITE" id="PS52019"/>
    </source>
</evidence>
<dbReference type="InterPro" id="IPR013149">
    <property type="entry name" value="ADH-like_C"/>
</dbReference>
<dbReference type="Pfam" id="PF21089">
    <property type="entry name" value="PKS_DH_N"/>
    <property type="match status" value="1"/>
</dbReference>
<feature type="domain" description="Carrier" evidence="10">
    <location>
        <begin position="2412"/>
        <end position="2500"/>
    </location>
</feature>
<dbReference type="InterPro" id="IPR032821">
    <property type="entry name" value="PKS_assoc"/>
</dbReference>
<keyword evidence="5" id="KW-0560">Oxidoreductase</keyword>
<dbReference type="InterPro" id="IPR036291">
    <property type="entry name" value="NAD(P)-bd_dom_sf"/>
</dbReference>
<dbReference type="PROSITE" id="PS00606">
    <property type="entry name" value="KS3_1"/>
    <property type="match status" value="1"/>
</dbReference>
<evidence type="ECO:0000259" key="10">
    <source>
        <dbReference type="PROSITE" id="PS50075"/>
    </source>
</evidence>
<dbReference type="Pfam" id="PF14765">
    <property type="entry name" value="PS-DH"/>
    <property type="match status" value="1"/>
</dbReference>
<dbReference type="SMART" id="SM00829">
    <property type="entry name" value="PKS_ER"/>
    <property type="match status" value="1"/>
</dbReference>
<accession>A0AA40CH00</accession>
<organism evidence="13 14">
    <name type="scientific">Lasiodiplodia hormozganensis</name>
    <dbReference type="NCBI Taxonomy" id="869390"/>
    <lineage>
        <taxon>Eukaryota</taxon>
        <taxon>Fungi</taxon>
        <taxon>Dikarya</taxon>
        <taxon>Ascomycota</taxon>
        <taxon>Pezizomycotina</taxon>
        <taxon>Dothideomycetes</taxon>
        <taxon>Dothideomycetes incertae sedis</taxon>
        <taxon>Botryosphaeriales</taxon>
        <taxon>Botryosphaeriaceae</taxon>
        <taxon>Lasiodiplodia</taxon>
    </lineage>
</organism>
<dbReference type="Gene3D" id="3.10.129.110">
    <property type="entry name" value="Polyketide synthase dehydratase"/>
    <property type="match status" value="1"/>
</dbReference>
<dbReference type="Gene3D" id="3.30.70.3290">
    <property type="match status" value="1"/>
</dbReference>
<dbReference type="InterPro" id="IPR013968">
    <property type="entry name" value="PKS_KR"/>
</dbReference>
<dbReference type="SMART" id="SM00823">
    <property type="entry name" value="PKS_PP"/>
    <property type="match status" value="1"/>
</dbReference>
<dbReference type="InterPro" id="IPR057326">
    <property type="entry name" value="KR_dom"/>
</dbReference>
<dbReference type="InterPro" id="IPR049551">
    <property type="entry name" value="PKS_DH_C"/>
</dbReference>
<dbReference type="SMART" id="SM00826">
    <property type="entry name" value="PKS_DH"/>
    <property type="match status" value="1"/>
</dbReference>
<dbReference type="PROSITE" id="PS52004">
    <property type="entry name" value="KS3_2"/>
    <property type="match status" value="1"/>
</dbReference>
<dbReference type="InterPro" id="IPR049900">
    <property type="entry name" value="PKS_mFAS_DH"/>
</dbReference>
<evidence type="ECO:0000256" key="9">
    <source>
        <dbReference type="SAM" id="MobiDB-lite"/>
    </source>
</evidence>
<dbReference type="InterPro" id="IPR016035">
    <property type="entry name" value="Acyl_Trfase/lysoPLipase"/>
</dbReference>
<evidence type="ECO:0000256" key="1">
    <source>
        <dbReference type="ARBA" id="ARBA00022450"/>
    </source>
</evidence>
<dbReference type="InterPro" id="IPR009081">
    <property type="entry name" value="PP-bd_ACP"/>
</dbReference>
<dbReference type="Gene3D" id="3.40.50.720">
    <property type="entry name" value="NAD(P)-binding Rossmann-like Domain"/>
    <property type="match status" value="2"/>
</dbReference>
<dbReference type="CDD" id="cd02440">
    <property type="entry name" value="AdoMet_MTases"/>
    <property type="match status" value="1"/>
</dbReference>
<dbReference type="Gene3D" id="1.10.1200.10">
    <property type="entry name" value="ACP-like"/>
    <property type="match status" value="1"/>
</dbReference>
<name>A0AA40CH00_9PEZI</name>
<dbReference type="GO" id="GO:0044550">
    <property type="term" value="P:secondary metabolite biosynthetic process"/>
    <property type="evidence" value="ECO:0007669"/>
    <property type="project" value="TreeGrafter"/>
</dbReference>
<feature type="domain" description="Ketosynthase family 3 (KS3)" evidence="11">
    <location>
        <begin position="1"/>
        <end position="422"/>
    </location>
</feature>
<dbReference type="InterPro" id="IPR042104">
    <property type="entry name" value="PKS_dehydratase_sf"/>
</dbReference>
<dbReference type="SUPFAM" id="SSF55048">
    <property type="entry name" value="Probable ACP-binding domain of malonyl-CoA ACP transacylase"/>
    <property type="match status" value="1"/>
</dbReference>